<evidence type="ECO:0000256" key="3">
    <source>
        <dbReference type="ARBA" id="ARBA00004857"/>
    </source>
</evidence>
<comment type="caution">
    <text evidence="10">Lacks conserved residue(s) required for the propagation of feature annotation.</text>
</comment>
<dbReference type="Pfam" id="PF00923">
    <property type="entry name" value="TAL_FSA"/>
    <property type="match status" value="1"/>
</dbReference>
<dbReference type="CDD" id="cd00955">
    <property type="entry name" value="Transaldolase_like"/>
    <property type="match status" value="1"/>
</dbReference>
<evidence type="ECO:0000256" key="9">
    <source>
        <dbReference type="ARBA" id="ARBA00023270"/>
    </source>
</evidence>
<keyword evidence="12" id="KW-1185">Reference proteome</keyword>
<evidence type="ECO:0000256" key="10">
    <source>
        <dbReference type="HAMAP-Rule" id="MF_00493"/>
    </source>
</evidence>
<dbReference type="GO" id="GO:0005737">
    <property type="term" value="C:cytoplasm"/>
    <property type="evidence" value="ECO:0007669"/>
    <property type="project" value="UniProtKB-SubCell"/>
</dbReference>
<evidence type="ECO:0000313" key="11">
    <source>
        <dbReference type="EMBL" id="AHH98764.1"/>
    </source>
</evidence>
<dbReference type="Gene3D" id="3.20.20.70">
    <property type="entry name" value="Aldolase class I"/>
    <property type="match status" value="1"/>
</dbReference>
<dbReference type="STRING" id="1449976.KALB_5402"/>
<evidence type="ECO:0000256" key="7">
    <source>
        <dbReference type="ARBA" id="ARBA00022679"/>
    </source>
</evidence>
<dbReference type="SUPFAM" id="SSF51569">
    <property type="entry name" value="Aldolase"/>
    <property type="match status" value="1"/>
</dbReference>
<gene>
    <name evidence="10" type="primary">tal</name>
    <name evidence="11" type="ORF">KALB_5402</name>
</gene>
<dbReference type="PATRIC" id="fig|1449976.3.peg.5417"/>
<sequence length="287" mass="31086">MVVRAGCEVLRPVHDRTDGVDGKVSIEIDPRLARDTDATVYQTHALWNEVGQPNLMVRIPATVEGLPAITAAIARGISVNVTLIFALDRYRQVVNAFATGLEQAWRAGRDLSDIHSVASFFVSRVDTEVDRRLDAIGGEEAIALKGRAAVANARLAHQIHEGFVAGPRWQRLAADGAHPQRPLWASTGVKDPTYPDTMYVTELVAPGTVNTMPGGTLSAFADHGLVKGDTVHGGYEAAREHLDSLRHVGVNYADVTETLEREGMATFESSWDEFGRTVARQLEAGPS</sequence>
<keyword evidence="8 10" id="KW-0570">Pentose shunt</keyword>
<evidence type="ECO:0000256" key="8">
    <source>
        <dbReference type="ARBA" id="ARBA00023126"/>
    </source>
</evidence>
<evidence type="ECO:0000256" key="1">
    <source>
        <dbReference type="ARBA" id="ARBA00003518"/>
    </source>
</evidence>
<dbReference type="InterPro" id="IPR001585">
    <property type="entry name" value="TAL/FSA"/>
</dbReference>
<dbReference type="Proteomes" id="UP000019225">
    <property type="component" value="Chromosome"/>
</dbReference>
<dbReference type="EMBL" id="CP007155">
    <property type="protein sequence ID" value="AHH98764.1"/>
    <property type="molecule type" value="Genomic_DNA"/>
</dbReference>
<dbReference type="AlphaFoldDB" id="W5WKR8"/>
<dbReference type="NCBIfam" id="NF002881">
    <property type="entry name" value="PRK03343.1"/>
    <property type="match status" value="1"/>
</dbReference>
<dbReference type="HAMAP" id="MF_00493">
    <property type="entry name" value="Transaldolase_2"/>
    <property type="match status" value="1"/>
</dbReference>
<dbReference type="NCBIfam" id="TIGR00876">
    <property type="entry name" value="tal_mycobact"/>
    <property type="match status" value="1"/>
</dbReference>
<keyword evidence="7 10" id="KW-0808">Transferase</keyword>
<dbReference type="EC" id="2.2.1.2" evidence="5 10"/>
<dbReference type="GO" id="GO:0005975">
    <property type="term" value="P:carbohydrate metabolic process"/>
    <property type="evidence" value="ECO:0007669"/>
    <property type="project" value="InterPro"/>
</dbReference>
<dbReference type="GO" id="GO:0004801">
    <property type="term" value="F:transaldolase activity"/>
    <property type="evidence" value="ECO:0007669"/>
    <property type="project" value="UniProtKB-UniRule"/>
</dbReference>
<keyword evidence="6 10" id="KW-0963">Cytoplasm</keyword>
<keyword evidence="9 10" id="KW-0704">Schiff base</keyword>
<dbReference type="GO" id="GO:0006098">
    <property type="term" value="P:pentose-phosphate shunt"/>
    <property type="evidence" value="ECO:0007669"/>
    <property type="project" value="UniProtKB-UniRule"/>
</dbReference>
<dbReference type="InterPro" id="IPR004732">
    <property type="entry name" value="Transaldolase_2"/>
</dbReference>
<reference evidence="11 12" key="1">
    <citation type="journal article" date="2014" name="BMC Genomics">
        <title>Complete genome sequence of producer of the glycopeptide antibiotic Aculeximycin Kutzneria albida DSM 43870T, a representative of minor genus of Pseudonocardiaceae.</title>
        <authorList>
            <person name="Rebets Y."/>
            <person name="Tokovenko B."/>
            <person name="Lushchyk I."/>
            <person name="Ruckert C."/>
            <person name="Zaburannyi N."/>
            <person name="Bechthold A."/>
            <person name="Kalinowski J."/>
            <person name="Luzhetskyy A."/>
        </authorList>
    </citation>
    <scope>NUCLEOTIDE SEQUENCE [LARGE SCALE GENOMIC DNA]</scope>
    <source>
        <strain evidence="11">DSM 43870</strain>
    </source>
</reference>
<dbReference type="PANTHER" id="PTHR10683:SF31">
    <property type="entry name" value="TRANSALDOLASE"/>
    <property type="match status" value="1"/>
</dbReference>
<evidence type="ECO:0000256" key="6">
    <source>
        <dbReference type="ARBA" id="ARBA00022490"/>
    </source>
</evidence>
<comment type="pathway">
    <text evidence="3 10">Carbohydrate degradation; pentose phosphate pathway; D-glyceraldehyde 3-phosphate and beta-D-fructose 6-phosphate from D-ribose 5-phosphate and D-xylulose 5-phosphate (non-oxidative stage): step 2/3.</text>
</comment>
<comment type="subcellular location">
    <subcellularLocation>
        <location evidence="2 10">Cytoplasm</location>
    </subcellularLocation>
</comment>
<dbReference type="UniPathway" id="UPA00115">
    <property type="reaction ID" value="UER00414"/>
</dbReference>
<protein>
    <recommendedName>
        <fullName evidence="5 10">Transaldolase</fullName>
        <ecNumber evidence="5 10">2.2.1.2</ecNumber>
    </recommendedName>
</protein>
<dbReference type="eggNOG" id="COG0176">
    <property type="taxonomic scope" value="Bacteria"/>
</dbReference>
<evidence type="ECO:0000313" key="12">
    <source>
        <dbReference type="Proteomes" id="UP000019225"/>
    </source>
</evidence>
<evidence type="ECO:0000256" key="5">
    <source>
        <dbReference type="ARBA" id="ARBA00013151"/>
    </source>
</evidence>
<comment type="function">
    <text evidence="1 10">Transaldolase is important for the balance of metabolites in the pentose-phosphate pathway.</text>
</comment>
<dbReference type="PANTHER" id="PTHR10683">
    <property type="entry name" value="TRANSALDOLASE"/>
    <property type="match status" value="1"/>
</dbReference>
<accession>W5WKR8</accession>
<organism evidence="11 12">
    <name type="scientific">Kutzneria albida DSM 43870</name>
    <dbReference type="NCBI Taxonomy" id="1449976"/>
    <lineage>
        <taxon>Bacteria</taxon>
        <taxon>Bacillati</taxon>
        <taxon>Actinomycetota</taxon>
        <taxon>Actinomycetes</taxon>
        <taxon>Pseudonocardiales</taxon>
        <taxon>Pseudonocardiaceae</taxon>
        <taxon>Kutzneria</taxon>
    </lineage>
</organism>
<evidence type="ECO:0000256" key="2">
    <source>
        <dbReference type="ARBA" id="ARBA00004496"/>
    </source>
</evidence>
<comment type="catalytic activity">
    <reaction evidence="10">
        <text>D-sedoheptulose 7-phosphate + D-glyceraldehyde 3-phosphate = D-erythrose 4-phosphate + beta-D-fructose 6-phosphate</text>
        <dbReference type="Rhea" id="RHEA:17053"/>
        <dbReference type="ChEBI" id="CHEBI:16897"/>
        <dbReference type="ChEBI" id="CHEBI:57483"/>
        <dbReference type="ChEBI" id="CHEBI:57634"/>
        <dbReference type="ChEBI" id="CHEBI:59776"/>
        <dbReference type="EC" id="2.2.1.2"/>
    </reaction>
</comment>
<proteinExistence type="inferred from homology"/>
<dbReference type="HOGENOM" id="CLU_050771_2_0_11"/>
<comment type="similarity">
    <text evidence="4 10">Belongs to the transaldolase family. Type 2 subfamily.</text>
</comment>
<evidence type="ECO:0000256" key="4">
    <source>
        <dbReference type="ARBA" id="ARBA00008426"/>
    </source>
</evidence>
<name>W5WKR8_9PSEU</name>
<dbReference type="KEGG" id="kal:KALB_5402"/>
<dbReference type="InterPro" id="IPR013785">
    <property type="entry name" value="Aldolase_TIM"/>
</dbReference>